<dbReference type="Proteomes" id="UP000823771">
    <property type="component" value="Unassembled WGS sequence"/>
</dbReference>
<reference evidence="2" key="2">
    <citation type="journal article" date="2021" name="PeerJ">
        <title>Extensive microbial diversity within the chicken gut microbiome revealed by metagenomics and culture.</title>
        <authorList>
            <person name="Gilroy R."/>
            <person name="Ravi A."/>
            <person name="Getino M."/>
            <person name="Pursley I."/>
            <person name="Horton D.L."/>
            <person name="Alikhan N.F."/>
            <person name="Baker D."/>
            <person name="Gharbi K."/>
            <person name="Hall N."/>
            <person name="Watson M."/>
            <person name="Adriaenssens E.M."/>
            <person name="Foster-Nyarko E."/>
            <person name="Jarju S."/>
            <person name="Secka A."/>
            <person name="Antonio M."/>
            <person name="Oren A."/>
            <person name="Chaudhuri R.R."/>
            <person name="La Ragione R."/>
            <person name="Hildebrand F."/>
            <person name="Pallen M.J."/>
        </authorList>
    </citation>
    <scope>NUCLEOTIDE SEQUENCE</scope>
    <source>
        <strain evidence="2">2478</strain>
    </source>
</reference>
<dbReference type="EMBL" id="JADILZ010000073">
    <property type="protein sequence ID" value="MBO8478787.1"/>
    <property type="molecule type" value="Genomic_DNA"/>
</dbReference>
<protein>
    <submittedName>
        <fullName evidence="2">ImmA/IrrE family metallo-endopeptidase</fullName>
    </submittedName>
</protein>
<sequence length="236" mass="26486">MKRLSVQKAETLASIFRSQIGISLTEPISAKTLLRKLNITAMYRPLSEDSYGISCKSKSGKMFMMINSNSTRGRQHFTIAHELYHLFYDESPTPHMCGGIATGTEKDANMFASALLLPKEGLLSMVSPEEAMDKRISLPTVLRIEQMYEVSRINLLLRLKEIGLLTEKSLNEIRSIPVKESAREYGYDLALYEPGNEGVVISDFGEKARLLFEQGKISEGHYVELLNMISNGSKQN</sequence>
<dbReference type="AlphaFoldDB" id="A0A9D9NMC8"/>
<dbReference type="InterPro" id="IPR052345">
    <property type="entry name" value="Rad_response_metalloprotease"/>
</dbReference>
<dbReference type="InterPro" id="IPR010359">
    <property type="entry name" value="IrrE_HExxH"/>
</dbReference>
<dbReference type="PANTHER" id="PTHR43236">
    <property type="entry name" value="ANTITOXIN HIGA1"/>
    <property type="match status" value="1"/>
</dbReference>
<evidence type="ECO:0000313" key="3">
    <source>
        <dbReference type="Proteomes" id="UP000823771"/>
    </source>
</evidence>
<dbReference type="PANTHER" id="PTHR43236:SF1">
    <property type="entry name" value="BLL7220 PROTEIN"/>
    <property type="match status" value="1"/>
</dbReference>
<comment type="caution">
    <text evidence="2">The sequence shown here is derived from an EMBL/GenBank/DDBJ whole genome shotgun (WGS) entry which is preliminary data.</text>
</comment>
<proteinExistence type="predicted"/>
<organism evidence="2 3">
    <name type="scientific">Candidatus Cryptobacteroides excrementipullorum</name>
    <dbReference type="NCBI Taxonomy" id="2840761"/>
    <lineage>
        <taxon>Bacteria</taxon>
        <taxon>Pseudomonadati</taxon>
        <taxon>Bacteroidota</taxon>
        <taxon>Bacteroidia</taxon>
        <taxon>Bacteroidales</taxon>
        <taxon>Candidatus Cryptobacteroides</taxon>
    </lineage>
</organism>
<evidence type="ECO:0000313" key="2">
    <source>
        <dbReference type="EMBL" id="MBO8478787.1"/>
    </source>
</evidence>
<accession>A0A9D9NMC8</accession>
<reference evidence="2" key="1">
    <citation type="submission" date="2020-10" db="EMBL/GenBank/DDBJ databases">
        <authorList>
            <person name="Gilroy R."/>
        </authorList>
    </citation>
    <scope>NUCLEOTIDE SEQUENCE</scope>
    <source>
        <strain evidence="2">2478</strain>
    </source>
</reference>
<dbReference type="Gene3D" id="1.10.10.2910">
    <property type="match status" value="1"/>
</dbReference>
<dbReference type="Pfam" id="PF06114">
    <property type="entry name" value="Peptidase_M78"/>
    <property type="match status" value="1"/>
</dbReference>
<feature type="domain" description="IrrE N-terminal-like" evidence="1">
    <location>
        <begin position="36"/>
        <end position="159"/>
    </location>
</feature>
<gene>
    <name evidence="2" type="ORF">IAB80_07870</name>
</gene>
<name>A0A9D9NMC8_9BACT</name>
<evidence type="ECO:0000259" key="1">
    <source>
        <dbReference type="Pfam" id="PF06114"/>
    </source>
</evidence>